<dbReference type="AlphaFoldDB" id="A0A0K1QAG4"/>
<dbReference type="EMBL" id="CP012333">
    <property type="protein sequence ID" value="AKV02776.1"/>
    <property type="molecule type" value="Genomic_DNA"/>
</dbReference>
<keyword evidence="1" id="KW-0472">Membrane</keyword>
<name>A0A0K1QAG4_9BACT</name>
<dbReference type="KEGG" id="llu:AKJ09_09439"/>
<keyword evidence="1" id="KW-1133">Transmembrane helix</keyword>
<keyword evidence="3" id="KW-1185">Reference proteome</keyword>
<reference evidence="2 3" key="1">
    <citation type="submission" date="2015-08" db="EMBL/GenBank/DDBJ databases">
        <authorList>
            <person name="Babu N.S."/>
            <person name="Beckwith C.J."/>
            <person name="Beseler K.G."/>
            <person name="Brison A."/>
            <person name="Carone J.V."/>
            <person name="Caskin T.P."/>
            <person name="Diamond M."/>
            <person name="Durham M.E."/>
            <person name="Foxe J.M."/>
            <person name="Go M."/>
            <person name="Henderson B.A."/>
            <person name="Jones I.B."/>
            <person name="McGettigan J.A."/>
            <person name="Micheletti S.J."/>
            <person name="Nasrallah M.E."/>
            <person name="Ortiz D."/>
            <person name="Piller C.R."/>
            <person name="Privatt S.R."/>
            <person name="Schneider S.L."/>
            <person name="Sharp S."/>
            <person name="Smith T.C."/>
            <person name="Stanton J.D."/>
            <person name="Ullery H.E."/>
            <person name="Wilson R.J."/>
            <person name="Serrano M.G."/>
            <person name="Buck G."/>
            <person name="Lee V."/>
            <person name="Wang Y."/>
            <person name="Carvalho R."/>
            <person name="Voegtly L."/>
            <person name="Shi R."/>
            <person name="Duckworth R."/>
            <person name="Johnson A."/>
            <person name="Loviza R."/>
            <person name="Walstead R."/>
            <person name="Shah Z."/>
            <person name="Kiflezghi M."/>
            <person name="Wade K."/>
            <person name="Ball S.L."/>
            <person name="Bradley K.W."/>
            <person name="Asai D.J."/>
            <person name="Bowman C.A."/>
            <person name="Russell D.A."/>
            <person name="Pope W.H."/>
            <person name="Jacobs-Sera D."/>
            <person name="Hendrix R.W."/>
            <person name="Hatfull G.F."/>
        </authorList>
    </citation>
    <scope>NUCLEOTIDE SEQUENCE [LARGE SCALE GENOMIC DNA]</scope>
    <source>
        <strain evidence="2 3">DSM 27648</strain>
    </source>
</reference>
<dbReference type="Proteomes" id="UP000064967">
    <property type="component" value="Chromosome"/>
</dbReference>
<gene>
    <name evidence="2" type="ORF">AKJ09_09439</name>
</gene>
<organism evidence="2 3">
    <name type="scientific">Labilithrix luteola</name>
    <dbReference type="NCBI Taxonomy" id="1391654"/>
    <lineage>
        <taxon>Bacteria</taxon>
        <taxon>Pseudomonadati</taxon>
        <taxon>Myxococcota</taxon>
        <taxon>Polyangia</taxon>
        <taxon>Polyangiales</taxon>
        <taxon>Labilitrichaceae</taxon>
        <taxon>Labilithrix</taxon>
    </lineage>
</organism>
<protein>
    <submittedName>
        <fullName evidence="2">Uncharacterized protein</fullName>
    </submittedName>
</protein>
<sequence>MLFGTGDAQVCRAQAPVVARDVEGSFTYDGSVSRSATEQKSELRWEWQVPGGPRVAATLDVEAAVESVFVGAQRVGRGQRGARPEGHVVPYAGELPVVVTFDANVPVCILRVDGMEISPAVWPVPTRGRVRPPPRKPFSLGLVVVGLVAIAAIAAITRVCSVFDVRGFGFTRGEAGKTTWRAPNGLFVARFPSAFAARLADGPPGSTTAVLQIRGGDDAIVLFAIPLEPGSREPWWVHKRFYPEVLAALPRATGDYEELSRNDDTSAGDSRAVVHGRLKNGKGESAKVWSTAFVHGNAGYVFAYETREGGRDDDESALRRIVDATELSALAETSPR</sequence>
<evidence type="ECO:0000256" key="1">
    <source>
        <dbReference type="SAM" id="Phobius"/>
    </source>
</evidence>
<proteinExistence type="predicted"/>
<evidence type="ECO:0000313" key="2">
    <source>
        <dbReference type="EMBL" id="AKV02776.1"/>
    </source>
</evidence>
<feature type="transmembrane region" description="Helical" evidence="1">
    <location>
        <begin position="137"/>
        <end position="156"/>
    </location>
</feature>
<keyword evidence="1" id="KW-0812">Transmembrane</keyword>
<accession>A0A0K1QAG4</accession>
<dbReference type="STRING" id="1391654.AKJ09_09439"/>
<evidence type="ECO:0000313" key="3">
    <source>
        <dbReference type="Proteomes" id="UP000064967"/>
    </source>
</evidence>